<comment type="caution">
    <text evidence="2">The sequence shown here is derived from an EMBL/GenBank/DDBJ whole genome shotgun (WGS) entry which is preliminary data.</text>
</comment>
<dbReference type="Proteomes" id="UP001642405">
    <property type="component" value="Unassembled WGS sequence"/>
</dbReference>
<dbReference type="EMBL" id="CAWUHB010000078">
    <property type="protein sequence ID" value="CAK7233853.1"/>
    <property type="molecule type" value="Genomic_DNA"/>
</dbReference>
<keyword evidence="3" id="KW-1185">Reference proteome</keyword>
<dbReference type="NCBIfam" id="TIGR02453">
    <property type="entry name" value="TIGR02453 family protein"/>
    <property type="match status" value="1"/>
</dbReference>
<feature type="region of interest" description="Disordered" evidence="1">
    <location>
        <begin position="306"/>
        <end position="332"/>
    </location>
</feature>
<feature type="region of interest" description="Disordered" evidence="1">
    <location>
        <begin position="408"/>
        <end position="454"/>
    </location>
</feature>
<proteinExistence type="predicted"/>
<name>A0ABP0CPV8_9PEZI</name>
<reference evidence="2 3" key="1">
    <citation type="submission" date="2024-01" db="EMBL/GenBank/DDBJ databases">
        <authorList>
            <person name="Allen C."/>
            <person name="Tagirdzhanova G."/>
        </authorList>
    </citation>
    <scope>NUCLEOTIDE SEQUENCE [LARGE SCALE GENOMIC DNA]</scope>
</reference>
<feature type="compositionally biased region" description="Basic and acidic residues" evidence="1">
    <location>
        <begin position="322"/>
        <end position="331"/>
    </location>
</feature>
<evidence type="ECO:0000256" key="1">
    <source>
        <dbReference type="SAM" id="MobiDB-lite"/>
    </source>
</evidence>
<dbReference type="InterPro" id="IPR012808">
    <property type="entry name" value="CHP02453"/>
</dbReference>
<accession>A0ABP0CPV8</accession>
<evidence type="ECO:0000313" key="3">
    <source>
        <dbReference type="Proteomes" id="UP001642405"/>
    </source>
</evidence>
<feature type="region of interest" description="Disordered" evidence="1">
    <location>
        <begin position="1"/>
        <end position="139"/>
    </location>
</feature>
<feature type="compositionally biased region" description="Basic residues" evidence="1">
    <location>
        <begin position="310"/>
        <end position="320"/>
    </location>
</feature>
<feature type="compositionally biased region" description="Acidic residues" evidence="1">
    <location>
        <begin position="68"/>
        <end position="99"/>
    </location>
</feature>
<dbReference type="Pfam" id="PF09365">
    <property type="entry name" value="DUF2461"/>
    <property type="match status" value="1"/>
</dbReference>
<feature type="compositionally biased region" description="Acidic residues" evidence="1">
    <location>
        <begin position="416"/>
        <end position="454"/>
    </location>
</feature>
<gene>
    <name evidence="2" type="ORF">SCUCBS95973_008736</name>
</gene>
<evidence type="ECO:0000313" key="2">
    <source>
        <dbReference type="EMBL" id="CAK7233853.1"/>
    </source>
</evidence>
<sequence length="454" mass="51183">MPARKREAPLTPEPSGRRRSSRISLSGQTSKYFEGDDSEDDEDSHRGKRAKTSSAAKSRNGARRTMDDSGDSDGDAYQEDEDEEDEDGDEEAAEEEGEEKDTQNMKNAKGKGKKNGHVDSDDSDDDDESGPRRTFVPHKKLRDLGGVDYSDDTVHPVTMLFLKDLKANNRREWLKGNDAEFRRAQKDWLSYVESVGARMAADADDTLPELPAKDVVFRIYRDIRFSKNPQPYKPHFSAAWSRTGKKGPYACYYMHCEPGNCFIGGGLWYPDNDQLRLLRASIDERPQRWRRALVEDTRLRETFFPEGVQKHKGRSGKGKAAKNAENKKGGEDADEAAAKKAFAKLNAENALKKKPLGYSADHRDIELLKLRNFFAHKKLPDSTFTDPDGHDKMIEIVQALVPFVTHLNRIVRPDPGDESDSEDESDEDEGEEAGEEEDEGEDKNGDEDEGEDED</sequence>
<dbReference type="PANTHER" id="PTHR36452">
    <property type="entry name" value="CHROMOSOME 12, WHOLE GENOME SHOTGUN SEQUENCE"/>
    <property type="match status" value="1"/>
</dbReference>
<organism evidence="2 3">
    <name type="scientific">Sporothrix curviconia</name>
    <dbReference type="NCBI Taxonomy" id="1260050"/>
    <lineage>
        <taxon>Eukaryota</taxon>
        <taxon>Fungi</taxon>
        <taxon>Dikarya</taxon>
        <taxon>Ascomycota</taxon>
        <taxon>Pezizomycotina</taxon>
        <taxon>Sordariomycetes</taxon>
        <taxon>Sordariomycetidae</taxon>
        <taxon>Ophiostomatales</taxon>
        <taxon>Ophiostomataceae</taxon>
        <taxon>Sporothrix</taxon>
    </lineage>
</organism>
<dbReference type="PANTHER" id="PTHR36452:SF1">
    <property type="entry name" value="DUF2461 DOMAIN-CONTAINING PROTEIN"/>
    <property type="match status" value="1"/>
</dbReference>
<protein>
    <submittedName>
        <fullName evidence="2">Uncharacterized protein</fullName>
    </submittedName>
</protein>